<dbReference type="Proteomes" id="UP000178114">
    <property type="component" value="Unassembled WGS sequence"/>
</dbReference>
<proteinExistence type="predicted"/>
<feature type="chain" id="PRO_5009522214" description="Ig-like domain-containing protein" evidence="1">
    <location>
        <begin position="26"/>
        <end position="331"/>
    </location>
</feature>
<evidence type="ECO:0000313" key="3">
    <source>
        <dbReference type="Proteomes" id="UP000178114"/>
    </source>
</evidence>
<reference evidence="2 3" key="1">
    <citation type="journal article" date="2016" name="Nat. Commun.">
        <title>Thousands of microbial genomes shed light on interconnected biogeochemical processes in an aquifer system.</title>
        <authorList>
            <person name="Anantharaman K."/>
            <person name="Brown C.T."/>
            <person name="Hug L.A."/>
            <person name="Sharon I."/>
            <person name="Castelle C.J."/>
            <person name="Probst A.J."/>
            <person name="Thomas B.C."/>
            <person name="Singh A."/>
            <person name="Wilkins M.J."/>
            <person name="Karaoz U."/>
            <person name="Brodie E.L."/>
            <person name="Williams K.H."/>
            <person name="Hubbard S.S."/>
            <person name="Banfield J.F."/>
        </authorList>
    </citation>
    <scope>NUCLEOTIDE SEQUENCE [LARGE SCALE GENOMIC DNA]</scope>
</reference>
<accession>A0A1F5WY17</accession>
<feature type="signal peptide" evidence="1">
    <location>
        <begin position="1"/>
        <end position="25"/>
    </location>
</feature>
<dbReference type="EMBL" id="MFID01000035">
    <property type="protein sequence ID" value="OGF80542.1"/>
    <property type="molecule type" value="Genomic_DNA"/>
</dbReference>
<evidence type="ECO:0008006" key="4">
    <source>
        <dbReference type="Google" id="ProtNLM"/>
    </source>
</evidence>
<dbReference type="STRING" id="1798351.A2930_02835"/>
<gene>
    <name evidence="2" type="ORF">A2930_02835</name>
</gene>
<evidence type="ECO:0000256" key="1">
    <source>
        <dbReference type="SAM" id="SignalP"/>
    </source>
</evidence>
<organism evidence="2 3">
    <name type="scientific">Candidatus Giovannonibacteria bacterium RIFCSPLOWO2_01_FULL_45_34</name>
    <dbReference type="NCBI Taxonomy" id="1798351"/>
    <lineage>
        <taxon>Bacteria</taxon>
        <taxon>Candidatus Giovannoniibacteriota</taxon>
    </lineage>
</organism>
<evidence type="ECO:0000313" key="2">
    <source>
        <dbReference type="EMBL" id="OGF80542.1"/>
    </source>
</evidence>
<keyword evidence="1" id="KW-0732">Signal</keyword>
<sequence>MKIFYKNSIIFLVLITVFASQNAGAAIDTKVADLSLASSPAYPSAGETFTVETKTYSTDAQRANYKWFLNGKAVASGLGITSQTFTAGPLGSSMKIDVSLTATDGRVFSKSLTIYIADVDIVLNPLTYTPQLYRGSSLASAAGTVEVYAVPHLFLSGARIAPQNLIYEWSLNGEKLRDQSGPGRNTMIFSLFDSGGTSYSIKVKVSSLSGAISAQKTASIQTAEPKLLFYEMNPLTGRAGNANVSFGVRGGGNISILAEPYFFDLFSLNRAVMSWNANGEKFEQPAGKNPLLLEITAPENAISLTNFSLNINDKKTIHQNTNGSFNIQATQ</sequence>
<name>A0A1F5WY17_9BACT</name>
<dbReference type="AlphaFoldDB" id="A0A1F5WY17"/>
<protein>
    <recommendedName>
        <fullName evidence="4">Ig-like domain-containing protein</fullName>
    </recommendedName>
</protein>
<comment type="caution">
    <text evidence="2">The sequence shown here is derived from an EMBL/GenBank/DDBJ whole genome shotgun (WGS) entry which is preliminary data.</text>
</comment>